<evidence type="ECO:0000259" key="11">
    <source>
        <dbReference type="Pfam" id="PF11626"/>
    </source>
</evidence>
<dbReference type="Pfam" id="PF11626">
    <property type="entry name" value="Rap1_C"/>
    <property type="match status" value="1"/>
</dbReference>
<evidence type="ECO:0000256" key="6">
    <source>
        <dbReference type="ARBA" id="ARBA00023163"/>
    </source>
</evidence>
<dbReference type="InterPro" id="IPR015010">
    <property type="entry name" value="TERF2IP_Myb"/>
</dbReference>
<dbReference type="InterPro" id="IPR039595">
    <property type="entry name" value="TE2IP/Rap1"/>
</dbReference>
<evidence type="ECO:0000259" key="12">
    <source>
        <dbReference type="Pfam" id="PF16589"/>
    </source>
</evidence>
<evidence type="ECO:0000256" key="4">
    <source>
        <dbReference type="ARBA" id="ARBA00023015"/>
    </source>
</evidence>
<name>Q0CK71_ASPTN</name>
<evidence type="ECO:0000256" key="5">
    <source>
        <dbReference type="ARBA" id="ARBA00023159"/>
    </source>
</evidence>
<accession>Q0CK71</accession>
<dbReference type="PANTHER" id="PTHR16466">
    <property type="entry name" value="TELOMERE REPEAT-BINDING FACTOR 2-INTERACTING PROTEIN 1"/>
    <property type="match status" value="1"/>
</dbReference>
<keyword evidence="7 8" id="KW-0539">Nucleus</keyword>
<gene>
    <name evidence="13" type="ORF">ATEG_05913</name>
</gene>
<keyword evidence="2 8" id="KW-0158">Chromosome</keyword>
<dbReference type="GO" id="GO:0010833">
    <property type="term" value="P:telomere maintenance via telomere lengthening"/>
    <property type="evidence" value="ECO:0007669"/>
    <property type="project" value="UniProtKB-UniRule"/>
</dbReference>
<dbReference type="eggNOG" id="ENOG502S85C">
    <property type="taxonomic scope" value="Eukaryota"/>
</dbReference>
<comment type="subunit">
    <text evidence="8">Homodimer.</text>
</comment>
<evidence type="ECO:0000256" key="2">
    <source>
        <dbReference type="ARBA" id="ARBA00022454"/>
    </source>
</evidence>
<dbReference type="AlphaFoldDB" id="Q0CK71"/>
<dbReference type="GO" id="GO:0031848">
    <property type="term" value="P:protection from non-homologous end joining at telomere"/>
    <property type="evidence" value="ECO:0007669"/>
    <property type="project" value="TreeGrafter"/>
</dbReference>
<dbReference type="GeneID" id="4321295"/>
<dbReference type="InterPro" id="IPR038104">
    <property type="entry name" value="Rap1_C_sf"/>
</dbReference>
<dbReference type="CDD" id="cd11653">
    <property type="entry name" value="rap1_RCT"/>
    <property type="match status" value="1"/>
</dbReference>
<dbReference type="SUPFAM" id="SSF46689">
    <property type="entry name" value="Homeodomain-like"/>
    <property type="match status" value="1"/>
</dbReference>
<dbReference type="InterPro" id="IPR001357">
    <property type="entry name" value="BRCT_dom"/>
</dbReference>
<dbReference type="GO" id="GO:0042162">
    <property type="term" value="F:telomeric DNA binding"/>
    <property type="evidence" value="ECO:0007669"/>
    <property type="project" value="TreeGrafter"/>
</dbReference>
<feature type="region of interest" description="Disordered" evidence="9">
    <location>
        <begin position="175"/>
        <end position="256"/>
    </location>
</feature>
<protein>
    <recommendedName>
        <fullName evidence="8">DNA-binding protein RAP1</fullName>
    </recommendedName>
</protein>
<feature type="compositionally biased region" description="Polar residues" evidence="9">
    <location>
        <begin position="180"/>
        <end position="191"/>
    </location>
</feature>
<dbReference type="PANTHER" id="PTHR16466:SF6">
    <property type="entry name" value="TELOMERIC REPEAT-BINDING FACTOR 2-INTERACTING PROTEIN 1"/>
    <property type="match status" value="1"/>
</dbReference>
<dbReference type="InterPro" id="IPR009057">
    <property type="entry name" value="Homeodomain-like_sf"/>
</dbReference>
<dbReference type="GO" id="GO:0070187">
    <property type="term" value="C:shelterin complex"/>
    <property type="evidence" value="ECO:0007669"/>
    <property type="project" value="TreeGrafter"/>
</dbReference>
<keyword evidence="5" id="KW-0010">Activator</keyword>
<proteinExistence type="inferred from homology"/>
<keyword evidence="4" id="KW-0805">Transcription regulation</keyword>
<dbReference type="Pfam" id="PF08914">
    <property type="entry name" value="Myb_Rap1"/>
    <property type="match status" value="1"/>
</dbReference>
<dbReference type="OMA" id="FQGARFW"/>
<feature type="domain" description="TRF2-interacting telomeric protein/Rap1 C-terminal" evidence="11">
    <location>
        <begin position="298"/>
        <end position="371"/>
    </location>
</feature>
<organism evidence="13 14">
    <name type="scientific">Aspergillus terreus (strain NIH 2624 / FGSC A1156)</name>
    <dbReference type="NCBI Taxonomy" id="341663"/>
    <lineage>
        <taxon>Eukaryota</taxon>
        <taxon>Fungi</taxon>
        <taxon>Dikarya</taxon>
        <taxon>Ascomycota</taxon>
        <taxon>Pezizomycotina</taxon>
        <taxon>Eurotiomycetes</taxon>
        <taxon>Eurotiomycetidae</taxon>
        <taxon>Eurotiales</taxon>
        <taxon>Aspergillaceae</taxon>
        <taxon>Aspergillus</taxon>
        <taxon>Aspergillus subgen. Circumdati</taxon>
    </lineage>
</organism>
<keyword evidence="3 8" id="KW-0779">Telomere</keyword>
<evidence type="ECO:0000256" key="3">
    <source>
        <dbReference type="ARBA" id="ARBA00022895"/>
    </source>
</evidence>
<dbReference type="OrthoDB" id="435460at2759"/>
<dbReference type="Gene3D" id="1.10.10.2170">
    <property type="match status" value="1"/>
</dbReference>
<evidence type="ECO:0000259" key="10">
    <source>
        <dbReference type="Pfam" id="PF08914"/>
    </source>
</evidence>
<dbReference type="EMBL" id="CH476601">
    <property type="protein sequence ID" value="EAU33674.1"/>
    <property type="molecule type" value="Genomic_DNA"/>
</dbReference>
<feature type="compositionally biased region" description="Basic and acidic residues" evidence="9">
    <location>
        <begin position="242"/>
        <end position="256"/>
    </location>
</feature>
<feature type="domain" description="TERF2-interacting telomeric protein 1 Myb" evidence="10">
    <location>
        <begin position="111"/>
        <end position="150"/>
    </location>
</feature>
<comment type="subcellular location">
    <subcellularLocation>
        <location evidence="8">Nucleus</location>
    </subcellularLocation>
    <subcellularLocation>
        <location evidence="8">Chromosome</location>
        <location evidence="8">Telomere</location>
    </subcellularLocation>
</comment>
<keyword evidence="6" id="KW-0804">Transcription</keyword>
<comment type="similarity">
    <text evidence="1 8">Belongs to the RAP1 family.</text>
</comment>
<dbReference type="STRING" id="341663.Q0CK71"/>
<sequence>MSNELSGNTGAGSLFEGRQFWLSQNVPQRTRFKELIQKHGGIIRLQEKDADIKLVDHTRKNLPPDTYSYRFVENSIRHGRLENLELYRAGPSPSRPVGATNIPTRGHKVQYTLEDDQALWDWMQPYERNPKAPIRGNKIYEDFAAQVLCHKLYCPDIRSPCLTISHTEPQTYIPVISRSPADSGNLQSTGVETPMHKRRMIESTPKSTTSSKPRPSGSPVATTSVASTSKTPSSTNANTKSTKHEEPLSEPISLKDGDATVDSFLLELPFLPSSPEPESGDVDTWVDDCLRTGKAPLDTIVDALRCTTMDPRLADKVLGHLRAGKGIPDDIPGVWTHEDDKCLEAKDGRMIDKLIKKHGNKNFDDRWAYLRQAREQGFEKHTDD</sequence>
<evidence type="ECO:0000256" key="7">
    <source>
        <dbReference type="ARBA" id="ARBA00023242"/>
    </source>
</evidence>
<feature type="compositionally biased region" description="Low complexity" evidence="9">
    <location>
        <begin position="203"/>
        <end position="235"/>
    </location>
</feature>
<dbReference type="RefSeq" id="XP_001215091.1">
    <property type="nucleotide sequence ID" value="XM_001215091.1"/>
</dbReference>
<dbReference type="HOGENOM" id="CLU_006783_2_0_1"/>
<dbReference type="Pfam" id="PF16589">
    <property type="entry name" value="BRCT_2"/>
    <property type="match status" value="1"/>
</dbReference>
<reference evidence="14" key="1">
    <citation type="submission" date="2005-09" db="EMBL/GenBank/DDBJ databases">
        <title>Annotation of the Aspergillus terreus NIH2624 genome.</title>
        <authorList>
            <person name="Birren B.W."/>
            <person name="Lander E.S."/>
            <person name="Galagan J.E."/>
            <person name="Nusbaum C."/>
            <person name="Devon K."/>
            <person name="Henn M."/>
            <person name="Ma L.-J."/>
            <person name="Jaffe D.B."/>
            <person name="Butler J."/>
            <person name="Alvarez P."/>
            <person name="Gnerre S."/>
            <person name="Grabherr M."/>
            <person name="Kleber M."/>
            <person name="Mauceli E.W."/>
            <person name="Brockman W."/>
            <person name="Rounsley S."/>
            <person name="Young S.K."/>
            <person name="LaButti K."/>
            <person name="Pushparaj V."/>
            <person name="DeCaprio D."/>
            <person name="Crawford M."/>
            <person name="Koehrsen M."/>
            <person name="Engels R."/>
            <person name="Montgomery P."/>
            <person name="Pearson M."/>
            <person name="Howarth C."/>
            <person name="Larson L."/>
            <person name="Luoma S."/>
            <person name="White J."/>
            <person name="Alvarado L."/>
            <person name="Kodira C.D."/>
            <person name="Zeng Q."/>
            <person name="Oleary S."/>
            <person name="Yandava C."/>
            <person name="Denning D.W."/>
            <person name="Nierman W.C."/>
            <person name="Milne T."/>
            <person name="Madden K."/>
        </authorList>
    </citation>
    <scope>NUCLEOTIDE SEQUENCE [LARGE SCALE GENOMIC DNA]</scope>
    <source>
        <strain evidence="14">NIH 2624 / FGSC A1156</strain>
    </source>
</reference>
<dbReference type="Proteomes" id="UP000007963">
    <property type="component" value="Unassembled WGS sequence"/>
</dbReference>
<feature type="domain" description="BRCT" evidence="12">
    <location>
        <begin position="14"/>
        <end position="88"/>
    </location>
</feature>
<dbReference type="VEuPathDB" id="FungiDB:ATEG_05913"/>
<dbReference type="Gene3D" id="1.10.10.60">
    <property type="entry name" value="Homeodomain-like"/>
    <property type="match status" value="1"/>
</dbReference>
<evidence type="ECO:0000256" key="9">
    <source>
        <dbReference type="SAM" id="MobiDB-lite"/>
    </source>
</evidence>
<comment type="function">
    <text evidence="8">Involved in the regulation of telomere length, clustering and has a specific role in telomere position effect (TPE).</text>
</comment>
<evidence type="ECO:0000313" key="14">
    <source>
        <dbReference type="Proteomes" id="UP000007963"/>
    </source>
</evidence>
<evidence type="ECO:0000256" key="1">
    <source>
        <dbReference type="ARBA" id="ARBA00010467"/>
    </source>
</evidence>
<evidence type="ECO:0000313" key="13">
    <source>
        <dbReference type="EMBL" id="EAU33674.1"/>
    </source>
</evidence>
<dbReference type="InterPro" id="IPR021661">
    <property type="entry name" value="Rap1_C"/>
</dbReference>
<evidence type="ECO:0000256" key="8">
    <source>
        <dbReference type="RuleBase" id="RU367107"/>
    </source>
</evidence>